<dbReference type="AlphaFoldDB" id="A0A8J2UN20"/>
<proteinExistence type="predicted"/>
<reference evidence="1" key="2">
    <citation type="submission" date="2020-09" db="EMBL/GenBank/DDBJ databases">
        <authorList>
            <person name="Sun Q."/>
            <person name="Sedlacek I."/>
        </authorList>
    </citation>
    <scope>NUCLEOTIDE SEQUENCE</scope>
    <source>
        <strain evidence="1">CCM 7086</strain>
    </source>
</reference>
<sequence>MSDTQTPQVETLNKNEVFSFCRHLGRALKNADSTDSLLASKLAREAEHLQKNGFDTASEMFLVVAQTLAPTSPNN</sequence>
<organism evidence="1 2">
    <name type="scientific">Oxalicibacterium flavum</name>
    <dbReference type="NCBI Taxonomy" id="179467"/>
    <lineage>
        <taxon>Bacteria</taxon>
        <taxon>Pseudomonadati</taxon>
        <taxon>Pseudomonadota</taxon>
        <taxon>Betaproteobacteria</taxon>
        <taxon>Burkholderiales</taxon>
        <taxon>Oxalobacteraceae</taxon>
        <taxon>Oxalicibacterium</taxon>
    </lineage>
</organism>
<keyword evidence="2" id="KW-1185">Reference proteome</keyword>
<dbReference type="EMBL" id="BMCG01000002">
    <property type="protein sequence ID" value="GGC01710.1"/>
    <property type="molecule type" value="Genomic_DNA"/>
</dbReference>
<evidence type="ECO:0000313" key="2">
    <source>
        <dbReference type="Proteomes" id="UP000620266"/>
    </source>
</evidence>
<gene>
    <name evidence="1" type="ORF">GCM10007205_08690</name>
</gene>
<comment type="caution">
    <text evidence="1">The sequence shown here is derived from an EMBL/GenBank/DDBJ whole genome shotgun (WGS) entry which is preliminary data.</text>
</comment>
<protein>
    <submittedName>
        <fullName evidence="1">Uncharacterized protein</fullName>
    </submittedName>
</protein>
<reference evidence="1" key="1">
    <citation type="journal article" date="2014" name="Int. J. Syst. Evol. Microbiol.">
        <title>Complete genome sequence of Corynebacterium casei LMG S-19264T (=DSM 44701T), isolated from a smear-ripened cheese.</title>
        <authorList>
            <consortium name="US DOE Joint Genome Institute (JGI-PGF)"/>
            <person name="Walter F."/>
            <person name="Albersmeier A."/>
            <person name="Kalinowski J."/>
            <person name="Ruckert C."/>
        </authorList>
    </citation>
    <scope>NUCLEOTIDE SEQUENCE</scope>
    <source>
        <strain evidence="1">CCM 7086</strain>
    </source>
</reference>
<accession>A0A8J2UN20</accession>
<dbReference type="Proteomes" id="UP000620266">
    <property type="component" value="Unassembled WGS sequence"/>
</dbReference>
<evidence type="ECO:0000313" key="1">
    <source>
        <dbReference type="EMBL" id="GGC01710.1"/>
    </source>
</evidence>
<name>A0A8J2UN20_9BURK</name>
<dbReference type="RefSeq" id="WP_188394978.1">
    <property type="nucleotide sequence ID" value="NZ_BMCG01000002.1"/>
</dbReference>